<dbReference type="InterPro" id="IPR000608">
    <property type="entry name" value="UBC"/>
</dbReference>
<evidence type="ECO:0000313" key="3">
    <source>
        <dbReference type="EMBL" id="MDE48639.1"/>
    </source>
</evidence>
<reference evidence="3" key="1">
    <citation type="submission" date="2018-10" db="EMBL/GenBank/DDBJ databases">
        <title>Transcriptome assembly of Aceria tosichella (Wheat curl mite) Type 2.</title>
        <authorList>
            <person name="Scully E.D."/>
            <person name="Geib S.M."/>
            <person name="Palmer N.A."/>
            <person name="Gupta A.K."/>
            <person name="Sarath G."/>
            <person name="Tatineni S."/>
        </authorList>
    </citation>
    <scope>NUCLEOTIDE SEQUENCE</scope>
    <source>
        <strain evidence="3">LincolnNE</strain>
    </source>
</reference>
<sequence>MLSIRRMFPFVALLTLAVIASLSIVQSKVNGTGGSTVSSKRLMKEFNRFQESDIYKNGVFKVQLVEDNLYEWQVEIFKVDPESRLHKDLQELKKKGKRDYIVLRLSYPDNYPLSPPLARVVYPFLEGRVLDGGAICLELLTNQGWSSAYTIEPLILQIIASLQWAYVDPNRDVDQEYTYEEAKKTYDQYLDKLKVWSPKPNH</sequence>
<evidence type="ECO:0000256" key="1">
    <source>
        <dbReference type="SAM" id="SignalP"/>
    </source>
</evidence>
<feature type="signal peptide" evidence="1">
    <location>
        <begin position="1"/>
        <end position="27"/>
    </location>
</feature>
<name>A0A6G1SE38_9ACAR</name>
<dbReference type="SMART" id="SM00212">
    <property type="entry name" value="UBCc"/>
    <property type="match status" value="1"/>
</dbReference>
<protein>
    <submittedName>
        <fullName evidence="3">Ubiquitin-conjugating enzyme E2 Q2</fullName>
    </submittedName>
</protein>
<organism evidence="3">
    <name type="scientific">Aceria tosichella</name>
    <name type="common">wheat curl mite</name>
    <dbReference type="NCBI Taxonomy" id="561515"/>
    <lineage>
        <taxon>Eukaryota</taxon>
        <taxon>Metazoa</taxon>
        <taxon>Ecdysozoa</taxon>
        <taxon>Arthropoda</taxon>
        <taxon>Chelicerata</taxon>
        <taxon>Arachnida</taxon>
        <taxon>Acari</taxon>
        <taxon>Acariformes</taxon>
        <taxon>Trombidiformes</taxon>
        <taxon>Prostigmata</taxon>
        <taxon>Eupodina</taxon>
        <taxon>Eriophyoidea</taxon>
        <taxon>Eriophyidae</taxon>
        <taxon>Eriophyinae</taxon>
        <taxon>Aceriini</taxon>
        <taxon>Aceria</taxon>
    </lineage>
</organism>
<dbReference type="PROSITE" id="PS50127">
    <property type="entry name" value="UBC_2"/>
    <property type="match status" value="1"/>
</dbReference>
<feature type="domain" description="UBC core" evidence="2">
    <location>
        <begin position="37"/>
        <end position="202"/>
    </location>
</feature>
<dbReference type="AlphaFoldDB" id="A0A6G1SE38"/>
<dbReference type="PANTHER" id="PTHR24067">
    <property type="entry name" value="UBIQUITIN-CONJUGATING ENZYME E2"/>
    <property type="match status" value="1"/>
</dbReference>
<evidence type="ECO:0000259" key="2">
    <source>
        <dbReference type="PROSITE" id="PS50127"/>
    </source>
</evidence>
<dbReference type="Gene3D" id="3.10.110.10">
    <property type="entry name" value="Ubiquitin Conjugating Enzyme"/>
    <property type="match status" value="1"/>
</dbReference>
<dbReference type="SUPFAM" id="SSF54495">
    <property type="entry name" value="UBC-like"/>
    <property type="match status" value="1"/>
</dbReference>
<dbReference type="EMBL" id="GGYP01003868">
    <property type="protein sequence ID" value="MDE48639.1"/>
    <property type="molecule type" value="Transcribed_RNA"/>
</dbReference>
<gene>
    <name evidence="3" type="primary">UBE2Q2_3</name>
    <name evidence="3" type="ORF">g.18910</name>
</gene>
<accession>A0A6G1SE38</accession>
<keyword evidence="1" id="KW-0732">Signal</keyword>
<dbReference type="Pfam" id="PF00179">
    <property type="entry name" value="UQ_con"/>
    <property type="match status" value="1"/>
</dbReference>
<dbReference type="InterPro" id="IPR050113">
    <property type="entry name" value="Ub_conjugating_enzyme"/>
</dbReference>
<dbReference type="CDD" id="cd23802">
    <property type="entry name" value="UBCc_UBE2Q"/>
    <property type="match status" value="1"/>
</dbReference>
<proteinExistence type="predicted"/>
<feature type="chain" id="PRO_5026141518" evidence="1">
    <location>
        <begin position="28"/>
        <end position="202"/>
    </location>
</feature>
<dbReference type="InterPro" id="IPR016135">
    <property type="entry name" value="UBQ-conjugating_enzyme/RWD"/>
</dbReference>